<keyword evidence="2" id="KW-0472">Membrane</keyword>
<accession>A0A438KCQ7</accession>
<evidence type="ECO:0000313" key="4">
    <source>
        <dbReference type="EMBL" id="RVX19012.1"/>
    </source>
</evidence>
<dbReference type="Pfam" id="PF23247">
    <property type="entry name" value="LRR_RPS2"/>
    <property type="match status" value="1"/>
</dbReference>
<evidence type="ECO:0000259" key="3">
    <source>
        <dbReference type="Pfam" id="PF23247"/>
    </source>
</evidence>
<dbReference type="SUPFAM" id="SSF52047">
    <property type="entry name" value="RNI-like"/>
    <property type="match status" value="1"/>
</dbReference>
<dbReference type="InterPro" id="IPR032675">
    <property type="entry name" value="LRR_dom_sf"/>
</dbReference>
<protein>
    <recommendedName>
        <fullName evidence="3">Disease resistance protein At4g27190-like leucine-rich repeats domain-containing protein</fullName>
    </recommendedName>
</protein>
<gene>
    <name evidence="4" type="ORF">CK203_006842</name>
</gene>
<dbReference type="InterPro" id="IPR057135">
    <property type="entry name" value="At4g27190-like_LRR"/>
</dbReference>
<dbReference type="PANTHER" id="PTHR33463">
    <property type="entry name" value="NB-ARC DOMAIN-CONTAINING PROTEIN-RELATED"/>
    <property type="match status" value="1"/>
</dbReference>
<dbReference type="AlphaFoldDB" id="A0A438KCQ7"/>
<dbReference type="EMBL" id="QGNW01000010">
    <property type="protein sequence ID" value="RVX19012.1"/>
    <property type="molecule type" value="Genomic_DNA"/>
</dbReference>
<proteinExistence type="predicted"/>
<keyword evidence="1" id="KW-0611">Plant defense</keyword>
<comment type="caution">
    <text evidence="4">The sequence shown here is derived from an EMBL/GenBank/DDBJ whole genome shotgun (WGS) entry which is preliminary data.</text>
</comment>
<sequence>MCLIFKDLMEILGFSQVEDEEHISTPKEDVVLFDGKVSFPNLEKLILHDLPKLREIWHHQLPLVSFYNLQILKVYNCPGLLNLIPSHLIQSLDNLKEMVVDNCEVLKHVFDFQGLDGNIRILPRLESLRLEALPKLRRVVCNEDDDKNDSVRCRFSSSTAFHNLKFLSITNCGNQVEDEGHINTPMEDVVLFDGKVNFLPYFLFFLILFWEILKKIFH</sequence>
<dbReference type="Proteomes" id="UP000288805">
    <property type="component" value="Unassembled WGS sequence"/>
</dbReference>
<evidence type="ECO:0000256" key="1">
    <source>
        <dbReference type="ARBA" id="ARBA00022821"/>
    </source>
</evidence>
<keyword evidence="2" id="KW-1133">Transmembrane helix</keyword>
<dbReference type="Gene3D" id="3.80.10.10">
    <property type="entry name" value="Ribonuclease Inhibitor"/>
    <property type="match status" value="1"/>
</dbReference>
<feature type="transmembrane region" description="Helical" evidence="2">
    <location>
        <begin position="198"/>
        <end position="217"/>
    </location>
</feature>
<reference evidence="4 5" key="1">
    <citation type="journal article" date="2018" name="PLoS Genet.">
        <title>Population sequencing reveals clonal diversity and ancestral inbreeding in the grapevine cultivar Chardonnay.</title>
        <authorList>
            <person name="Roach M.J."/>
            <person name="Johnson D.L."/>
            <person name="Bohlmann J."/>
            <person name="van Vuuren H.J."/>
            <person name="Jones S.J."/>
            <person name="Pretorius I.S."/>
            <person name="Schmidt S.A."/>
            <person name="Borneman A.R."/>
        </authorList>
    </citation>
    <scope>NUCLEOTIDE SEQUENCE [LARGE SCALE GENOMIC DNA]</scope>
    <source>
        <strain evidence="5">cv. Chardonnay</strain>
        <tissue evidence="4">Leaf</tissue>
    </source>
</reference>
<dbReference type="InterPro" id="IPR050905">
    <property type="entry name" value="Plant_NBS-LRR"/>
</dbReference>
<organism evidence="4 5">
    <name type="scientific">Vitis vinifera</name>
    <name type="common">Grape</name>
    <dbReference type="NCBI Taxonomy" id="29760"/>
    <lineage>
        <taxon>Eukaryota</taxon>
        <taxon>Viridiplantae</taxon>
        <taxon>Streptophyta</taxon>
        <taxon>Embryophyta</taxon>
        <taxon>Tracheophyta</taxon>
        <taxon>Spermatophyta</taxon>
        <taxon>Magnoliopsida</taxon>
        <taxon>eudicotyledons</taxon>
        <taxon>Gunneridae</taxon>
        <taxon>Pentapetalae</taxon>
        <taxon>rosids</taxon>
        <taxon>Vitales</taxon>
        <taxon>Vitaceae</taxon>
        <taxon>Viteae</taxon>
        <taxon>Vitis</taxon>
    </lineage>
</organism>
<evidence type="ECO:0000313" key="5">
    <source>
        <dbReference type="Proteomes" id="UP000288805"/>
    </source>
</evidence>
<evidence type="ECO:0000256" key="2">
    <source>
        <dbReference type="SAM" id="Phobius"/>
    </source>
</evidence>
<name>A0A438KCQ7_VITVI</name>
<keyword evidence="2" id="KW-0812">Transmembrane</keyword>
<feature type="domain" description="Disease resistance protein At4g27190-like leucine-rich repeats" evidence="3">
    <location>
        <begin position="42"/>
        <end position="174"/>
    </location>
</feature>
<dbReference type="PANTHER" id="PTHR33463:SF198">
    <property type="entry name" value="RPP4C3"/>
    <property type="match status" value="1"/>
</dbReference>